<sequence length="94" mass="11059">MLIKILQLQPVLRSFFFQLPILSIKVLSKFNLFVSSFIVYYLIYFYVLTKICNLVDDIRYAGIISILGNLTSTQQLDLLKIYAKEDKLSFLHYQ</sequence>
<evidence type="ECO:0000313" key="1">
    <source>
        <dbReference type="EMBL" id="KAJ0041162.1"/>
    </source>
</evidence>
<comment type="caution">
    <text evidence="1">The sequence shown here is derived from an EMBL/GenBank/DDBJ whole genome shotgun (WGS) entry which is preliminary data.</text>
</comment>
<protein>
    <submittedName>
        <fullName evidence="1">Uncharacterized protein</fullName>
    </submittedName>
</protein>
<organism evidence="1 2">
    <name type="scientific">Pistacia integerrima</name>
    <dbReference type="NCBI Taxonomy" id="434235"/>
    <lineage>
        <taxon>Eukaryota</taxon>
        <taxon>Viridiplantae</taxon>
        <taxon>Streptophyta</taxon>
        <taxon>Embryophyta</taxon>
        <taxon>Tracheophyta</taxon>
        <taxon>Spermatophyta</taxon>
        <taxon>Magnoliopsida</taxon>
        <taxon>eudicotyledons</taxon>
        <taxon>Gunneridae</taxon>
        <taxon>Pentapetalae</taxon>
        <taxon>rosids</taxon>
        <taxon>malvids</taxon>
        <taxon>Sapindales</taxon>
        <taxon>Anacardiaceae</taxon>
        <taxon>Pistacia</taxon>
    </lineage>
</organism>
<reference evidence="2" key="1">
    <citation type="journal article" date="2023" name="G3 (Bethesda)">
        <title>Genome assembly and association tests identify interacting loci associated with vigor, precocity, and sex in interspecific pistachio rootstocks.</title>
        <authorList>
            <person name="Palmer W."/>
            <person name="Jacygrad E."/>
            <person name="Sagayaradj S."/>
            <person name="Cavanaugh K."/>
            <person name="Han R."/>
            <person name="Bertier L."/>
            <person name="Beede B."/>
            <person name="Kafkas S."/>
            <person name="Golino D."/>
            <person name="Preece J."/>
            <person name="Michelmore R."/>
        </authorList>
    </citation>
    <scope>NUCLEOTIDE SEQUENCE [LARGE SCALE GENOMIC DNA]</scope>
</reference>
<proteinExistence type="predicted"/>
<evidence type="ECO:0000313" key="2">
    <source>
        <dbReference type="Proteomes" id="UP001163603"/>
    </source>
</evidence>
<name>A0ACC0YUF1_9ROSI</name>
<gene>
    <name evidence="1" type="ORF">Pint_27416</name>
</gene>
<dbReference type="EMBL" id="CM047740">
    <property type="protein sequence ID" value="KAJ0041162.1"/>
    <property type="molecule type" value="Genomic_DNA"/>
</dbReference>
<accession>A0ACC0YUF1</accession>
<dbReference type="Proteomes" id="UP001163603">
    <property type="component" value="Chromosome 5"/>
</dbReference>
<keyword evidence="2" id="KW-1185">Reference proteome</keyword>